<sequence>MTNKIIPCLWFDNQAEEAALFYTSIFKDSKIEGISYYGKEGFEIHNQPEGTVMVVEFQINGQSFSAMNGGPVFKFNESISLQVFCDSQAEIDYYWDKLTSDGGEEVQCGWLKDKYGLSWQIVPSILPELMKDASKAGKVMNAFMQMKKMDIDKLKQV</sequence>
<dbReference type="InterPro" id="IPR009725">
    <property type="entry name" value="3_dmu_93_MTrfase"/>
</dbReference>
<proteinExistence type="predicted"/>
<dbReference type="InterPro" id="IPR029068">
    <property type="entry name" value="Glyas_Bleomycin-R_OHBP_Dase"/>
</dbReference>
<evidence type="ECO:0000259" key="1">
    <source>
        <dbReference type="Pfam" id="PF06983"/>
    </source>
</evidence>
<dbReference type="GO" id="GO:0032259">
    <property type="term" value="P:methylation"/>
    <property type="evidence" value="ECO:0007669"/>
    <property type="project" value="UniProtKB-KW"/>
</dbReference>
<organism evidence="2 3">
    <name type="scientific">Dysgonomonas alginatilytica</name>
    <dbReference type="NCBI Taxonomy" id="1605892"/>
    <lineage>
        <taxon>Bacteria</taxon>
        <taxon>Pseudomonadati</taxon>
        <taxon>Bacteroidota</taxon>
        <taxon>Bacteroidia</taxon>
        <taxon>Bacteroidales</taxon>
        <taxon>Dysgonomonadaceae</taxon>
        <taxon>Dysgonomonas</taxon>
    </lineage>
</organism>
<reference evidence="2 3" key="1">
    <citation type="submission" date="2018-03" db="EMBL/GenBank/DDBJ databases">
        <title>Genomic Encyclopedia of Archaeal and Bacterial Type Strains, Phase II (KMG-II): from individual species to whole genera.</title>
        <authorList>
            <person name="Goeker M."/>
        </authorList>
    </citation>
    <scope>NUCLEOTIDE SEQUENCE [LARGE SCALE GENOMIC DNA]</scope>
    <source>
        <strain evidence="2 3">DSM 100214</strain>
    </source>
</reference>
<protein>
    <submittedName>
        <fullName evidence="2">Putative 3-demethylubiquinone-9 3-methyltransferase (Glyoxalase superfamily)</fullName>
    </submittedName>
</protein>
<dbReference type="Pfam" id="PF06983">
    <property type="entry name" value="3-dmu-9_3-mt"/>
    <property type="match status" value="1"/>
</dbReference>
<dbReference type="CDD" id="cd06588">
    <property type="entry name" value="PhnB_like"/>
    <property type="match status" value="1"/>
</dbReference>
<dbReference type="InterPro" id="IPR028973">
    <property type="entry name" value="PhnB-like"/>
</dbReference>
<dbReference type="EMBL" id="QICL01000004">
    <property type="protein sequence ID" value="PXV66750.1"/>
    <property type="molecule type" value="Genomic_DNA"/>
</dbReference>
<dbReference type="PANTHER" id="PTHR33990">
    <property type="entry name" value="PROTEIN YJDN-RELATED"/>
    <property type="match status" value="1"/>
</dbReference>
<dbReference type="PANTHER" id="PTHR33990:SF2">
    <property type="entry name" value="PHNB-LIKE DOMAIN-CONTAINING PROTEIN"/>
    <property type="match status" value="1"/>
</dbReference>
<dbReference type="GO" id="GO:0008168">
    <property type="term" value="F:methyltransferase activity"/>
    <property type="evidence" value="ECO:0007669"/>
    <property type="project" value="UniProtKB-KW"/>
</dbReference>
<feature type="domain" description="PhnB-like" evidence="1">
    <location>
        <begin position="4"/>
        <end position="122"/>
    </location>
</feature>
<keyword evidence="3" id="KW-1185">Reference proteome</keyword>
<accession>A0A2V3PQY7</accession>
<keyword evidence="2" id="KW-0808">Transferase</keyword>
<dbReference type="PIRSF" id="PIRSF021700">
    <property type="entry name" value="3_dmu_93_MTrfase"/>
    <property type="match status" value="1"/>
</dbReference>
<dbReference type="RefSeq" id="WP_110309717.1">
    <property type="nucleotide sequence ID" value="NZ_QICL01000004.1"/>
</dbReference>
<evidence type="ECO:0000313" key="3">
    <source>
        <dbReference type="Proteomes" id="UP000247973"/>
    </source>
</evidence>
<dbReference type="Gene3D" id="3.10.180.10">
    <property type="entry name" value="2,3-Dihydroxybiphenyl 1,2-Dioxygenase, domain 1"/>
    <property type="match status" value="1"/>
</dbReference>
<gene>
    <name evidence="2" type="ORF">CLV62_10410</name>
</gene>
<name>A0A2V3PQY7_9BACT</name>
<comment type="caution">
    <text evidence="2">The sequence shown here is derived from an EMBL/GenBank/DDBJ whole genome shotgun (WGS) entry which is preliminary data.</text>
</comment>
<dbReference type="OrthoDB" id="9806473at2"/>
<dbReference type="Proteomes" id="UP000247973">
    <property type="component" value="Unassembled WGS sequence"/>
</dbReference>
<keyword evidence="2" id="KW-0830">Ubiquinone</keyword>
<keyword evidence="2" id="KW-0489">Methyltransferase</keyword>
<dbReference type="AlphaFoldDB" id="A0A2V3PQY7"/>
<dbReference type="SUPFAM" id="SSF54593">
    <property type="entry name" value="Glyoxalase/Bleomycin resistance protein/Dihydroxybiphenyl dioxygenase"/>
    <property type="match status" value="1"/>
</dbReference>
<evidence type="ECO:0000313" key="2">
    <source>
        <dbReference type="EMBL" id="PXV66750.1"/>
    </source>
</evidence>